<evidence type="ECO:0000313" key="1">
    <source>
        <dbReference type="EMBL" id="GBN72109.1"/>
    </source>
</evidence>
<protein>
    <submittedName>
        <fullName evidence="1">Uncharacterized protein</fullName>
    </submittedName>
</protein>
<evidence type="ECO:0000313" key="2">
    <source>
        <dbReference type="Proteomes" id="UP000499080"/>
    </source>
</evidence>
<dbReference type="AlphaFoldDB" id="A0A4Y2RA18"/>
<accession>A0A4Y2RA18</accession>
<proteinExistence type="predicted"/>
<sequence>MRHAIHRGSKVRYHRSSIPPYFSSSKRMISEFLDTLRGPNLGRYSDVTLPSHKGPKLESANEVLKFELVEIPALRFRYAKLHLFLKLTIAFSFPCSQNSILEEM</sequence>
<dbReference type="Proteomes" id="UP000499080">
    <property type="component" value="Unassembled WGS sequence"/>
</dbReference>
<gene>
    <name evidence="1" type="ORF">AVEN_5048_1</name>
</gene>
<reference evidence="1 2" key="1">
    <citation type="journal article" date="2019" name="Sci. Rep.">
        <title>Orb-weaving spider Araneus ventricosus genome elucidates the spidroin gene catalogue.</title>
        <authorList>
            <person name="Kono N."/>
            <person name="Nakamura H."/>
            <person name="Ohtoshi R."/>
            <person name="Moran D.A.P."/>
            <person name="Shinohara A."/>
            <person name="Yoshida Y."/>
            <person name="Fujiwara M."/>
            <person name="Mori M."/>
            <person name="Tomita M."/>
            <person name="Arakawa K."/>
        </authorList>
    </citation>
    <scope>NUCLEOTIDE SEQUENCE [LARGE SCALE GENOMIC DNA]</scope>
</reference>
<keyword evidence="2" id="KW-1185">Reference proteome</keyword>
<name>A0A4Y2RA18_ARAVE</name>
<organism evidence="1 2">
    <name type="scientific">Araneus ventricosus</name>
    <name type="common">Orbweaver spider</name>
    <name type="synonym">Epeira ventricosa</name>
    <dbReference type="NCBI Taxonomy" id="182803"/>
    <lineage>
        <taxon>Eukaryota</taxon>
        <taxon>Metazoa</taxon>
        <taxon>Ecdysozoa</taxon>
        <taxon>Arthropoda</taxon>
        <taxon>Chelicerata</taxon>
        <taxon>Arachnida</taxon>
        <taxon>Araneae</taxon>
        <taxon>Araneomorphae</taxon>
        <taxon>Entelegynae</taxon>
        <taxon>Araneoidea</taxon>
        <taxon>Araneidae</taxon>
        <taxon>Araneus</taxon>
    </lineage>
</organism>
<dbReference type="EMBL" id="BGPR01016174">
    <property type="protein sequence ID" value="GBN72109.1"/>
    <property type="molecule type" value="Genomic_DNA"/>
</dbReference>
<comment type="caution">
    <text evidence="1">The sequence shown here is derived from an EMBL/GenBank/DDBJ whole genome shotgun (WGS) entry which is preliminary data.</text>
</comment>